<dbReference type="EnsemblMetazoa" id="GAUT022600-RA">
    <property type="protein sequence ID" value="GAUT022600-PA"/>
    <property type="gene ID" value="GAUT022600"/>
</dbReference>
<protein>
    <submittedName>
        <fullName evidence="1">Uncharacterized protein</fullName>
    </submittedName>
</protein>
<name>A0A1A9V1A6_GLOAU</name>
<sequence>MLAGSVLKVGTKLISDFSLTETPLAGNIFYILKFKSIEHIDIFTRHNILPAGKIGALQLFIEKLTTTPGGKYVLAMPTWKELHYERLERRTFSQLKIRNKPHKEKNYADMCDMKT</sequence>
<dbReference type="VEuPathDB" id="VectorBase:GAUT022600"/>
<organism evidence="1 2">
    <name type="scientific">Glossina austeni</name>
    <name type="common">Savannah tsetse fly</name>
    <dbReference type="NCBI Taxonomy" id="7395"/>
    <lineage>
        <taxon>Eukaryota</taxon>
        <taxon>Metazoa</taxon>
        <taxon>Ecdysozoa</taxon>
        <taxon>Arthropoda</taxon>
        <taxon>Hexapoda</taxon>
        <taxon>Insecta</taxon>
        <taxon>Pterygota</taxon>
        <taxon>Neoptera</taxon>
        <taxon>Endopterygota</taxon>
        <taxon>Diptera</taxon>
        <taxon>Brachycera</taxon>
        <taxon>Muscomorpha</taxon>
        <taxon>Hippoboscoidea</taxon>
        <taxon>Glossinidae</taxon>
        <taxon>Glossina</taxon>
    </lineage>
</organism>
<dbReference type="AlphaFoldDB" id="A0A1A9V1A6"/>
<evidence type="ECO:0000313" key="1">
    <source>
        <dbReference type="EnsemblMetazoa" id="GAUT022600-PA"/>
    </source>
</evidence>
<proteinExistence type="predicted"/>
<dbReference type="Proteomes" id="UP000078200">
    <property type="component" value="Unassembled WGS sequence"/>
</dbReference>
<keyword evidence="2" id="KW-1185">Reference proteome</keyword>
<evidence type="ECO:0000313" key="2">
    <source>
        <dbReference type="Proteomes" id="UP000078200"/>
    </source>
</evidence>
<reference evidence="1" key="1">
    <citation type="submission" date="2020-05" db="UniProtKB">
        <authorList>
            <consortium name="EnsemblMetazoa"/>
        </authorList>
    </citation>
    <scope>IDENTIFICATION</scope>
    <source>
        <strain evidence="1">TTRI</strain>
    </source>
</reference>
<accession>A0A1A9V1A6</accession>